<evidence type="ECO:0000313" key="3">
    <source>
        <dbReference type="Proteomes" id="UP000049855"/>
    </source>
</evidence>
<sequence>MERFTCLKSKLKKNIDRFFAFGNMIKAYFTLAIGFNYLYLAN</sequence>
<keyword evidence="1" id="KW-1133">Transmembrane helix</keyword>
<dbReference type="Proteomes" id="UP000049855">
    <property type="component" value="Unassembled WGS sequence"/>
</dbReference>
<proteinExistence type="predicted"/>
<evidence type="ECO:0000313" key="2">
    <source>
        <dbReference type="EMBL" id="CQR73464.1"/>
    </source>
</evidence>
<protein>
    <submittedName>
        <fullName evidence="2">Uncharacterized protein</fullName>
    </submittedName>
</protein>
<keyword evidence="3" id="KW-1185">Reference proteome</keyword>
<dbReference type="AlphaFoldDB" id="A0A0U1L3H7"/>
<reference evidence="3" key="1">
    <citation type="submission" date="2015-03" db="EMBL/GenBank/DDBJ databases">
        <authorList>
            <person name="Nijsse Bart"/>
        </authorList>
    </citation>
    <scope>NUCLEOTIDE SEQUENCE [LARGE SCALE GENOMIC DNA]</scope>
</reference>
<name>A0A0U1L3H7_9FIRM</name>
<accession>A0A0U1L3H7</accession>
<dbReference type="EMBL" id="CTRP01000013">
    <property type="protein sequence ID" value="CQR73464.1"/>
    <property type="molecule type" value="Genomic_DNA"/>
</dbReference>
<gene>
    <name evidence="2" type="ORF">SpAn4DRAFT_5125</name>
</gene>
<organism evidence="2 3">
    <name type="scientific">Sporomusa ovata</name>
    <dbReference type="NCBI Taxonomy" id="2378"/>
    <lineage>
        <taxon>Bacteria</taxon>
        <taxon>Bacillati</taxon>
        <taxon>Bacillota</taxon>
        <taxon>Negativicutes</taxon>
        <taxon>Selenomonadales</taxon>
        <taxon>Sporomusaceae</taxon>
        <taxon>Sporomusa</taxon>
    </lineage>
</organism>
<feature type="transmembrane region" description="Helical" evidence="1">
    <location>
        <begin position="20"/>
        <end position="40"/>
    </location>
</feature>
<evidence type="ECO:0000256" key="1">
    <source>
        <dbReference type="SAM" id="Phobius"/>
    </source>
</evidence>
<keyword evidence="1" id="KW-0812">Transmembrane</keyword>
<keyword evidence="1" id="KW-0472">Membrane</keyword>